<organism evidence="3 4">
    <name type="scientific">Acidithrix ferrooxidans</name>
    <dbReference type="NCBI Taxonomy" id="1280514"/>
    <lineage>
        <taxon>Bacteria</taxon>
        <taxon>Bacillati</taxon>
        <taxon>Actinomycetota</taxon>
        <taxon>Acidimicrobiia</taxon>
        <taxon>Acidimicrobiales</taxon>
        <taxon>Acidimicrobiaceae</taxon>
        <taxon>Acidithrix</taxon>
    </lineage>
</organism>
<feature type="transmembrane region" description="Helical" evidence="1">
    <location>
        <begin position="127"/>
        <end position="147"/>
    </location>
</feature>
<sequence>MPKRQTLDSQQKSKRATNFFTFPDPVNEVAARSVALGVVIMVVLIITTHNRLLFIPLCYGFIARLAAGPKISILGQIATKLVAPNLPNHEKLVAGKPKRFAQGIGVVFSIAAAIAALATHSVLPSQIILALLGIAAALEAFFSYCLGCKAFALLFRFGIVTYNDCPSCVVQYAK</sequence>
<dbReference type="STRING" id="1280514.AXFE_06730"/>
<proteinExistence type="predicted"/>
<feature type="transmembrane region" description="Helical" evidence="1">
    <location>
        <begin position="29"/>
        <end position="47"/>
    </location>
</feature>
<reference evidence="3 4" key="1">
    <citation type="submission" date="2015-01" db="EMBL/GenBank/DDBJ databases">
        <title>Draft genome of the acidophilic iron oxidizer Acidithrix ferrooxidans strain Py-F3.</title>
        <authorList>
            <person name="Poehlein A."/>
            <person name="Eisen S."/>
            <person name="Schloemann M."/>
            <person name="Johnson B.D."/>
            <person name="Daniel R."/>
            <person name="Muehling M."/>
        </authorList>
    </citation>
    <scope>NUCLEOTIDE SEQUENCE [LARGE SCALE GENOMIC DNA]</scope>
    <source>
        <strain evidence="3 4">Py-F3</strain>
    </source>
</reference>
<dbReference type="Proteomes" id="UP000032360">
    <property type="component" value="Unassembled WGS sequence"/>
</dbReference>
<accession>A0A0D8HKG1</accession>
<keyword evidence="4" id="KW-1185">Reference proteome</keyword>
<feature type="domain" description="DUF4395" evidence="2">
    <location>
        <begin position="26"/>
        <end position="155"/>
    </location>
</feature>
<keyword evidence="1" id="KW-1133">Transmembrane helix</keyword>
<feature type="transmembrane region" description="Helical" evidence="1">
    <location>
        <begin position="100"/>
        <end position="121"/>
    </location>
</feature>
<dbReference type="OrthoDB" id="345402at2"/>
<evidence type="ECO:0000256" key="1">
    <source>
        <dbReference type="SAM" id="Phobius"/>
    </source>
</evidence>
<comment type="caution">
    <text evidence="3">The sequence shown here is derived from an EMBL/GenBank/DDBJ whole genome shotgun (WGS) entry which is preliminary data.</text>
</comment>
<evidence type="ECO:0000259" key="2">
    <source>
        <dbReference type="Pfam" id="PF14340"/>
    </source>
</evidence>
<keyword evidence="1" id="KW-0812">Transmembrane</keyword>
<dbReference type="Pfam" id="PF14340">
    <property type="entry name" value="DUF4395"/>
    <property type="match status" value="1"/>
</dbReference>
<protein>
    <recommendedName>
        <fullName evidence="2">DUF4395 domain-containing protein</fullName>
    </recommendedName>
</protein>
<name>A0A0D8HKG1_9ACTN</name>
<dbReference type="RefSeq" id="WP_052604448.1">
    <property type="nucleotide sequence ID" value="NZ_JXYS01000017.1"/>
</dbReference>
<evidence type="ECO:0000313" key="4">
    <source>
        <dbReference type="Proteomes" id="UP000032360"/>
    </source>
</evidence>
<dbReference type="InterPro" id="IPR025508">
    <property type="entry name" value="DUF4395"/>
</dbReference>
<dbReference type="AlphaFoldDB" id="A0A0D8HKG1"/>
<dbReference type="PATRIC" id="fig|1280514.3.peg.903"/>
<gene>
    <name evidence="3" type="ORF">AXFE_06730</name>
</gene>
<evidence type="ECO:0000313" key="3">
    <source>
        <dbReference type="EMBL" id="KJF18445.1"/>
    </source>
</evidence>
<keyword evidence="1" id="KW-0472">Membrane</keyword>
<dbReference type="EMBL" id="JXYS01000017">
    <property type="protein sequence ID" value="KJF18445.1"/>
    <property type="molecule type" value="Genomic_DNA"/>
</dbReference>